<evidence type="ECO:0000256" key="4">
    <source>
        <dbReference type="ARBA" id="ARBA00022801"/>
    </source>
</evidence>
<dbReference type="GO" id="GO:0005634">
    <property type="term" value="C:nucleus"/>
    <property type="evidence" value="ECO:0000318"/>
    <property type="project" value="GO_Central"/>
</dbReference>
<protein>
    <recommendedName>
        <fullName evidence="5">Ubiquitin carboxyl-terminal hydrolase</fullName>
        <ecNumber evidence="5">3.4.19.12</ecNumber>
    </recommendedName>
</protein>
<dbReference type="PROSITE" id="PS50235">
    <property type="entry name" value="USP_3"/>
    <property type="match status" value="1"/>
</dbReference>
<keyword evidence="4 5" id="KW-0378">Hydrolase</keyword>
<dbReference type="PANTHER" id="PTHR24006">
    <property type="entry name" value="UBIQUITIN CARBOXYL-TERMINAL HYDROLASE"/>
    <property type="match status" value="1"/>
</dbReference>
<evidence type="ECO:0000259" key="7">
    <source>
        <dbReference type="PROSITE" id="PS50235"/>
    </source>
</evidence>
<dbReference type="InterPro" id="IPR050164">
    <property type="entry name" value="Peptidase_C19"/>
</dbReference>
<dbReference type="EC" id="3.4.19.12" evidence="5"/>
<evidence type="ECO:0000256" key="6">
    <source>
        <dbReference type="SAM" id="MobiDB-lite"/>
    </source>
</evidence>
<dbReference type="SUPFAM" id="SSF54001">
    <property type="entry name" value="Cysteine proteinases"/>
    <property type="match status" value="1"/>
</dbReference>
<dbReference type="RefSeq" id="XP_001750159.1">
    <property type="nucleotide sequence ID" value="XM_001750107.1"/>
</dbReference>
<dbReference type="GO" id="GO:0004843">
    <property type="term" value="F:cysteine-type deubiquitinase activity"/>
    <property type="evidence" value="ECO:0000318"/>
    <property type="project" value="GO_Central"/>
</dbReference>
<dbReference type="Gene3D" id="3.90.70.10">
    <property type="entry name" value="Cysteine proteinases"/>
    <property type="match status" value="1"/>
</dbReference>
<dbReference type="PROSITE" id="PS00973">
    <property type="entry name" value="USP_2"/>
    <property type="match status" value="1"/>
</dbReference>
<feature type="compositionally biased region" description="Basic and acidic residues" evidence="6">
    <location>
        <begin position="293"/>
        <end position="306"/>
    </location>
</feature>
<evidence type="ECO:0000256" key="2">
    <source>
        <dbReference type="ARBA" id="ARBA00009085"/>
    </source>
</evidence>
<dbReference type="InterPro" id="IPR036265">
    <property type="entry name" value="HIT-like_sf"/>
</dbReference>
<accession>A9VBT7</accession>
<feature type="domain" description="USP" evidence="7">
    <location>
        <begin position="360"/>
        <end position="723"/>
    </location>
</feature>
<feature type="compositionally biased region" description="Polar residues" evidence="6">
    <location>
        <begin position="310"/>
        <end position="320"/>
    </location>
</feature>
<proteinExistence type="inferred from homology"/>
<feature type="region of interest" description="Disordered" evidence="6">
    <location>
        <begin position="739"/>
        <end position="758"/>
    </location>
</feature>
<dbReference type="InterPro" id="IPR001394">
    <property type="entry name" value="Peptidase_C19_UCH"/>
</dbReference>
<evidence type="ECO:0000256" key="5">
    <source>
        <dbReference type="RuleBase" id="RU366025"/>
    </source>
</evidence>
<dbReference type="GO" id="GO:0003877">
    <property type="term" value="F:ATP:ADP adenylyltransferase activity"/>
    <property type="evidence" value="ECO:0007669"/>
    <property type="project" value="InterPro"/>
</dbReference>
<dbReference type="GO" id="GO:0005829">
    <property type="term" value="C:cytosol"/>
    <property type="evidence" value="ECO:0000318"/>
    <property type="project" value="GO_Central"/>
</dbReference>
<keyword evidence="9" id="KW-1185">Reference proteome</keyword>
<evidence type="ECO:0000256" key="1">
    <source>
        <dbReference type="ARBA" id="ARBA00000707"/>
    </source>
</evidence>
<dbReference type="KEGG" id="mbr:MONBRDRAFT_29678"/>
<dbReference type="Pfam" id="PF19327">
    <property type="entry name" value="Ap4A_phos_N"/>
    <property type="match status" value="1"/>
</dbReference>
<dbReference type="PANTHER" id="PTHR24006:SF733">
    <property type="entry name" value="RE52890P"/>
    <property type="match status" value="1"/>
</dbReference>
<dbReference type="Gene3D" id="3.30.428.70">
    <property type="match status" value="1"/>
</dbReference>
<feature type="region of interest" description="Disordered" evidence="6">
    <location>
        <begin position="293"/>
        <end position="340"/>
    </location>
</feature>
<dbReference type="InterPro" id="IPR028889">
    <property type="entry name" value="USP"/>
</dbReference>
<evidence type="ECO:0000313" key="8">
    <source>
        <dbReference type="EMBL" id="EDQ84989.1"/>
    </source>
</evidence>
<evidence type="ECO:0000256" key="3">
    <source>
        <dbReference type="ARBA" id="ARBA00022670"/>
    </source>
</evidence>
<dbReference type="PROSITE" id="PS00972">
    <property type="entry name" value="USP_1"/>
    <property type="match status" value="1"/>
</dbReference>
<dbReference type="SUPFAM" id="SSF54197">
    <property type="entry name" value="HIT-like"/>
    <property type="match status" value="1"/>
</dbReference>
<comment type="similarity">
    <text evidence="2 5">Belongs to the peptidase C19 family.</text>
</comment>
<dbReference type="AlphaFoldDB" id="A9VBT7"/>
<dbReference type="InterPro" id="IPR043171">
    <property type="entry name" value="Ap4A_phos1/2-like"/>
</dbReference>
<keyword evidence="3 5" id="KW-0645">Protease</keyword>
<dbReference type="STRING" id="81824.A9VBT7"/>
<dbReference type="InterPro" id="IPR019200">
    <property type="entry name" value="ATP_adenylylTrfase_C"/>
</dbReference>
<sequence length="770" mass="86229">MSSTGHSSFRRLQPGRLFQWVGEVSLRALERGALVPITTAVQKVETDGVVVPLRIMARASKKDQSKKVRPADFNPFLPPDPDLTVCEVTDSHLVLLNKFNVIHHHALLVTKDFVEQSLPFSAADLEATAVTLQEHNWLVFFNSGPEAGASERHRHLQLVPLPVETGLHADVPIEVLFDPSLPVHQITRQPRLPFRHAFVAFHADHVTGASLLEFYTQMIDTLGLRLHDAPHLKAHNVLLTRRWMMIVPRTHEAVHGIALNAMSLAGCLLVRTEDQEATGGAVAVKATRVLGSRRDERLQRRPRPDVDANANASKADTSSFRPRHHTAPAFQPQRSGSGVMGKWNSKPIVDGAELGSERLFGLENFGNTCYFNSVLQALYHCQPFRDSLLIHSKSQREGDVTLLDALATLYHKIATSRKRHGIIQPRQFYACLRQSNASCPHASLTILGPVEIYNSSMQQDAQEFLNYLLNELSEQAVKLARRERPAAADAPQKTWVEDLFRGTLTNEIRCLTCETTTTRDEHFLDLSLDIGQNCSLTSCLRNFSSTETLREDSKYYCEACCSKQEGEKRYSCFHDCALFSPNCLVYASASQGSNDRLRIKALPNVLAVHLKRFKYSEQFQNLKKLSCRVAHPVELRVVNTTDDAEDAERLYDLFAIVIHIGSHLTRGHYIALVKSGMQWLLYDDDRVEAVPESSIEDYFGHTEMQEHQRKTSSTSYLLFYQARRMSCAFPTFKVTPPSANGTMRGARDADESTSAPVARGLPAAVSNASY</sequence>
<comment type="catalytic activity">
    <reaction evidence="1 5">
        <text>Thiol-dependent hydrolysis of ester, thioester, amide, peptide and isopeptide bonds formed by the C-terminal Gly of ubiquitin (a 76-residue protein attached to proteins as an intracellular targeting signal).</text>
        <dbReference type="EC" id="3.4.19.12"/>
    </reaction>
</comment>
<dbReference type="InParanoid" id="A9VBT7"/>
<dbReference type="CDD" id="cd02663">
    <property type="entry name" value="Peptidase_C19G"/>
    <property type="match status" value="1"/>
</dbReference>
<dbReference type="GeneID" id="5895405"/>
<gene>
    <name evidence="8" type="ORF">MONBRDRAFT_29678</name>
</gene>
<dbReference type="EMBL" id="CH991578">
    <property type="protein sequence ID" value="EDQ84989.1"/>
    <property type="molecule type" value="Genomic_DNA"/>
</dbReference>
<dbReference type="Pfam" id="PF09830">
    <property type="entry name" value="ATP_transf"/>
    <property type="match status" value="1"/>
</dbReference>
<dbReference type="GO" id="GO:0031647">
    <property type="term" value="P:regulation of protein stability"/>
    <property type="evidence" value="ECO:0000318"/>
    <property type="project" value="GO_Central"/>
</dbReference>
<reference evidence="8 9" key="1">
    <citation type="journal article" date="2008" name="Nature">
        <title>The genome of the choanoflagellate Monosiga brevicollis and the origin of metazoans.</title>
        <authorList>
            <consortium name="JGI Sequencing"/>
            <person name="King N."/>
            <person name="Westbrook M.J."/>
            <person name="Young S.L."/>
            <person name="Kuo A."/>
            <person name="Abedin M."/>
            <person name="Chapman J."/>
            <person name="Fairclough S."/>
            <person name="Hellsten U."/>
            <person name="Isogai Y."/>
            <person name="Letunic I."/>
            <person name="Marr M."/>
            <person name="Pincus D."/>
            <person name="Putnam N."/>
            <person name="Rokas A."/>
            <person name="Wright K.J."/>
            <person name="Zuzow R."/>
            <person name="Dirks W."/>
            <person name="Good M."/>
            <person name="Goodstein D."/>
            <person name="Lemons D."/>
            <person name="Li W."/>
            <person name="Lyons J.B."/>
            <person name="Morris A."/>
            <person name="Nichols S."/>
            <person name="Richter D.J."/>
            <person name="Salamov A."/>
            <person name="Bork P."/>
            <person name="Lim W.A."/>
            <person name="Manning G."/>
            <person name="Miller W.T."/>
            <person name="McGinnis W."/>
            <person name="Shapiro H."/>
            <person name="Tjian R."/>
            <person name="Grigoriev I.V."/>
            <person name="Rokhsar D."/>
        </authorList>
    </citation>
    <scope>NUCLEOTIDE SEQUENCE [LARGE SCALE GENOMIC DNA]</scope>
    <source>
        <strain evidence="9">MX1 / ATCC 50154</strain>
    </source>
</reference>
<keyword evidence="5" id="KW-0833">Ubl conjugation pathway</keyword>
<dbReference type="GO" id="GO:0016579">
    <property type="term" value="P:protein deubiquitination"/>
    <property type="evidence" value="ECO:0007669"/>
    <property type="project" value="InterPro"/>
</dbReference>
<dbReference type="Proteomes" id="UP000001357">
    <property type="component" value="Unassembled WGS sequence"/>
</dbReference>
<organism evidence="8 9">
    <name type="scientific">Monosiga brevicollis</name>
    <name type="common">Choanoflagellate</name>
    <dbReference type="NCBI Taxonomy" id="81824"/>
    <lineage>
        <taxon>Eukaryota</taxon>
        <taxon>Choanoflagellata</taxon>
        <taxon>Craspedida</taxon>
        <taxon>Salpingoecidae</taxon>
        <taxon>Monosiga</taxon>
    </lineage>
</organism>
<dbReference type="eggNOG" id="KOG1864">
    <property type="taxonomic scope" value="Eukaryota"/>
</dbReference>
<dbReference type="InterPro" id="IPR038765">
    <property type="entry name" value="Papain-like_cys_pep_sf"/>
</dbReference>
<keyword evidence="5" id="KW-0788">Thiol protease</keyword>
<evidence type="ECO:0000313" key="9">
    <source>
        <dbReference type="Proteomes" id="UP000001357"/>
    </source>
</evidence>
<dbReference type="Pfam" id="PF00443">
    <property type="entry name" value="UCH"/>
    <property type="match status" value="1"/>
</dbReference>
<dbReference type="GO" id="GO:0006508">
    <property type="term" value="P:proteolysis"/>
    <property type="evidence" value="ECO:0007669"/>
    <property type="project" value="UniProtKB-KW"/>
</dbReference>
<dbReference type="InterPro" id="IPR018200">
    <property type="entry name" value="USP_CS"/>
</dbReference>
<name>A9VBT7_MONBE</name>
<dbReference type="InterPro" id="IPR045759">
    <property type="entry name" value="Ap4A_phos1/2_N"/>
</dbReference>